<dbReference type="Proteomes" id="UP001162480">
    <property type="component" value="Chromosome 13"/>
</dbReference>
<dbReference type="EMBL" id="OX597826">
    <property type="protein sequence ID" value="CAI9731850.1"/>
    <property type="molecule type" value="Genomic_DNA"/>
</dbReference>
<feature type="region of interest" description="Disordered" evidence="1">
    <location>
        <begin position="56"/>
        <end position="88"/>
    </location>
</feature>
<keyword evidence="3" id="KW-1185">Reference proteome</keyword>
<evidence type="ECO:0000313" key="3">
    <source>
        <dbReference type="Proteomes" id="UP001162480"/>
    </source>
</evidence>
<protein>
    <submittedName>
        <fullName evidence="2">Uncharacterized protein</fullName>
    </submittedName>
</protein>
<evidence type="ECO:0000256" key="1">
    <source>
        <dbReference type="SAM" id="MobiDB-lite"/>
    </source>
</evidence>
<reference evidence="2" key="1">
    <citation type="submission" date="2023-08" db="EMBL/GenBank/DDBJ databases">
        <authorList>
            <person name="Alioto T."/>
            <person name="Alioto T."/>
            <person name="Gomez Garrido J."/>
        </authorList>
    </citation>
    <scope>NUCLEOTIDE SEQUENCE</scope>
</reference>
<gene>
    <name evidence="2" type="ORF">OCTVUL_1B011390</name>
</gene>
<proteinExistence type="predicted"/>
<name>A0AA36BCH5_OCTVU</name>
<organism evidence="2 3">
    <name type="scientific">Octopus vulgaris</name>
    <name type="common">Common octopus</name>
    <dbReference type="NCBI Taxonomy" id="6645"/>
    <lineage>
        <taxon>Eukaryota</taxon>
        <taxon>Metazoa</taxon>
        <taxon>Spiralia</taxon>
        <taxon>Lophotrochozoa</taxon>
        <taxon>Mollusca</taxon>
        <taxon>Cephalopoda</taxon>
        <taxon>Coleoidea</taxon>
        <taxon>Octopodiformes</taxon>
        <taxon>Octopoda</taxon>
        <taxon>Incirrata</taxon>
        <taxon>Octopodidae</taxon>
        <taxon>Octopus</taxon>
    </lineage>
</organism>
<evidence type="ECO:0000313" key="2">
    <source>
        <dbReference type="EMBL" id="CAI9731850.1"/>
    </source>
</evidence>
<accession>A0AA36BCH5</accession>
<dbReference type="AlphaFoldDB" id="A0AA36BCH5"/>
<sequence length="198" mass="22257">MVRNLETYNYNAKSQVMSFREHVAGAQKRKNRENLPNDRKRMAEIMDQYISVTLLSSNSNEPMPGEDRQANNNGNAKQQQKRGYDEDSQQIATFSAAEGNVKDLYDAFCQQPLPIAEDMVVQQETVTITTDPGSWPETISDGTRTVIMKLGVLQPFNYNHTRASPSRINALKSALVLDYKFGGDDVSNVFIAIFSQVL</sequence>